<dbReference type="EMBL" id="PJQL01000247">
    <property type="protein sequence ID" value="RCH97798.1"/>
    <property type="molecule type" value="Genomic_DNA"/>
</dbReference>
<dbReference type="InterPro" id="IPR001606">
    <property type="entry name" value="ARID_dom"/>
</dbReference>
<dbReference type="GO" id="GO:0006325">
    <property type="term" value="P:chromatin organization"/>
    <property type="evidence" value="ECO:0007669"/>
    <property type="project" value="UniProtKB-KW"/>
</dbReference>
<protein>
    <recommendedName>
        <fullName evidence="12">Myb-like, SWIRM and MPN domain-containing protein 1</fullName>
    </recommendedName>
</protein>
<dbReference type="PANTHER" id="PTHR22970">
    <property type="entry name" value="AT-RICH INTERACTIVE DOMAIN-CONTAINING PROTEIN 2"/>
    <property type="match status" value="1"/>
</dbReference>
<dbReference type="PROSITE" id="PS51293">
    <property type="entry name" value="SANT"/>
    <property type="match status" value="1"/>
</dbReference>
<dbReference type="SUPFAM" id="SSF48371">
    <property type="entry name" value="ARM repeat"/>
    <property type="match status" value="1"/>
</dbReference>
<feature type="compositionally biased region" description="Basic residues" evidence="5">
    <location>
        <begin position="63"/>
        <end position="81"/>
    </location>
</feature>
<dbReference type="Pfam" id="PF00249">
    <property type="entry name" value="Myb_DNA-binding"/>
    <property type="match status" value="1"/>
</dbReference>
<reference evidence="10 11" key="1">
    <citation type="journal article" date="2018" name="G3 (Bethesda)">
        <title>Phylogenetic and Phylogenomic Definition of Rhizopus Species.</title>
        <authorList>
            <person name="Gryganskyi A.P."/>
            <person name="Golan J."/>
            <person name="Dolatabadi S."/>
            <person name="Mondo S."/>
            <person name="Robb S."/>
            <person name="Idnurm A."/>
            <person name="Muszewska A."/>
            <person name="Steczkiewicz K."/>
            <person name="Masonjones S."/>
            <person name="Liao H.L."/>
            <person name="Gajdeczka M.T."/>
            <person name="Anike F."/>
            <person name="Vuek A."/>
            <person name="Anishchenko I.M."/>
            <person name="Voigt K."/>
            <person name="de Hoog G.S."/>
            <person name="Smith M.E."/>
            <person name="Heitman J."/>
            <person name="Vilgalys R."/>
            <person name="Stajich J.E."/>
        </authorList>
    </citation>
    <scope>NUCLEOTIDE SEQUENCE [LARGE SCALE GENOMIC DNA]</scope>
    <source>
        <strain evidence="10 11">CBS 357.93</strain>
    </source>
</reference>
<dbReference type="PROSITE" id="PS50249">
    <property type="entry name" value="MPN"/>
    <property type="match status" value="1"/>
</dbReference>
<dbReference type="SUPFAM" id="SSF102712">
    <property type="entry name" value="JAB1/MPN domain"/>
    <property type="match status" value="1"/>
</dbReference>
<dbReference type="InterPro" id="IPR052406">
    <property type="entry name" value="Chromatin_Remodeling_Comp"/>
</dbReference>
<dbReference type="InterPro" id="IPR017930">
    <property type="entry name" value="Myb_dom"/>
</dbReference>
<dbReference type="Pfam" id="PF01398">
    <property type="entry name" value="JAB"/>
    <property type="match status" value="1"/>
</dbReference>
<feature type="compositionally biased region" description="Low complexity" evidence="5">
    <location>
        <begin position="263"/>
        <end position="282"/>
    </location>
</feature>
<proteinExistence type="predicted"/>
<feature type="region of interest" description="Disordered" evidence="5">
    <location>
        <begin position="1213"/>
        <end position="1233"/>
    </location>
</feature>
<dbReference type="STRING" id="86630.A0A367K6J8"/>
<keyword evidence="11" id="KW-1185">Reference proteome</keyword>
<dbReference type="Gene3D" id="3.40.140.10">
    <property type="entry name" value="Cytidine Deaminase, domain 2"/>
    <property type="match status" value="1"/>
</dbReference>
<organism evidence="10 11">
    <name type="scientific">Rhizopus azygosporus</name>
    <name type="common">Rhizopus microsporus var. azygosporus</name>
    <dbReference type="NCBI Taxonomy" id="86630"/>
    <lineage>
        <taxon>Eukaryota</taxon>
        <taxon>Fungi</taxon>
        <taxon>Fungi incertae sedis</taxon>
        <taxon>Mucoromycota</taxon>
        <taxon>Mucoromycotina</taxon>
        <taxon>Mucoromycetes</taxon>
        <taxon>Mucorales</taxon>
        <taxon>Mucorineae</taxon>
        <taxon>Rhizopodaceae</taxon>
        <taxon>Rhizopus</taxon>
    </lineage>
</organism>
<dbReference type="SUPFAM" id="SSF46689">
    <property type="entry name" value="Homeodomain-like"/>
    <property type="match status" value="1"/>
</dbReference>
<dbReference type="InterPro" id="IPR000555">
    <property type="entry name" value="JAMM/MPN+_dom"/>
</dbReference>
<dbReference type="SMART" id="SM00717">
    <property type="entry name" value="SANT"/>
    <property type="match status" value="1"/>
</dbReference>
<dbReference type="SMART" id="SM00355">
    <property type="entry name" value="ZnF_C2H2"/>
    <property type="match status" value="2"/>
</dbReference>
<evidence type="ECO:0000256" key="3">
    <source>
        <dbReference type="ARBA" id="ARBA00023163"/>
    </source>
</evidence>
<dbReference type="CDD" id="cd16100">
    <property type="entry name" value="ARID"/>
    <property type="match status" value="1"/>
</dbReference>
<dbReference type="InterPro" id="IPR009057">
    <property type="entry name" value="Homeodomain-like_sf"/>
</dbReference>
<evidence type="ECO:0000313" key="10">
    <source>
        <dbReference type="EMBL" id="RCH97798.1"/>
    </source>
</evidence>
<evidence type="ECO:0000256" key="2">
    <source>
        <dbReference type="ARBA" id="ARBA00023015"/>
    </source>
</evidence>
<dbReference type="InterPro" id="IPR013087">
    <property type="entry name" value="Znf_C2H2_type"/>
</dbReference>
<evidence type="ECO:0008006" key="12">
    <source>
        <dbReference type="Google" id="ProtNLM"/>
    </source>
</evidence>
<feature type="region of interest" description="Disordered" evidence="5">
    <location>
        <begin position="707"/>
        <end position="726"/>
    </location>
</feature>
<dbReference type="InterPro" id="IPR017884">
    <property type="entry name" value="SANT_dom"/>
</dbReference>
<feature type="domain" description="ARID" evidence="7">
    <location>
        <begin position="591"/>
        <end position="683"/>
    </location>
</feature>
<evidence type="ECO:0000256" key="1">
    <source>
        <dbReference type="ARBA" id="ARBA00022853"/>
    </source>
</evidence>
<dbReference type="InterPro" id="IPR016024">
    <property type="entry name" value="ARM-type_fold"/>
</dbReference>
<dbReference type="CDD" id="cd00167">
    <property type="entry name" value="SANT"/>
    <property type="match status" value="1"/>
</dbReference>
<keyword evidence="4" id="KW-0539">Nucleus</keyword>
<dbReference type="Gene3D" id="1.10.10.60">
    <property type="entry name" value="Homeodomain-like"/>
    <property type="match status" value="1"/>
</dbReference>
<evidence type="ECO:0000256" key="5">
    <source>
        <dbReference type="SAM" id="MobiDB-lite"/>
    </source>
</evidence>
<keyword evidence="1" id="KW-0156">Chromatin regulator</keyword>
<dbReference type="SMART" id="SM01014">
    <property type="entry name" value="ARID"/>
    <property type="match status" value="1"/>
</dbReference>
<dbReference type="Gene3D" id="1.10.150.60">
    <property type="entry name" value="ARID DNA-binding domain"/>
    <property type="match status" value="1"/>
</dbReference>
<name>A0A367K6J8_RHIAZ</name>
<dbReference type="SMART" id="SM00501">
    <property type="entry name" value="BRIGHT"/>
    <property type="match status" value="1"/>
</dbReference>
<feature type="compositionally biased region" description="Low complexity" evidence="5">
    <location>
        <begin position="83"/>
        <end position="98"/>
    </location>
</feature>
<dbReference type="PROSITE" id="PS51294">
    <property type="entry name" value="HTH_MYB"/>
    <property type="match status" value="1"/>
</dbReference>
<dbReference type="PANTHER" id="PTHR22970:SF14">
    <property type="entry name" value="AT-RICH INTERACTIVE DOMAIN-CONTAINING PROTEIN 2"/>
    <property type="match status" value="1"/>
</dbReference>
<dbReference type="Gene3D" id="1.25.10.10">
    <property type="entry name" value="Leucine-rich Repeat Variant"/>
    <property type="match status" value="1"/>
</dbReference>
<dbReference type="GO" id="GO:0008237">
    <property type="term" value="F:metallopeptidase activity"/>
    <property type="evidence" value="ECO:0007669"/>
    <property type="project" value="InterPro"/>
</dbReference>
<evidence type="ECO:0000259" key="8">
    <source>
        <dbReference type="PROSITE" id="PS51293"/>
    </source>
</evidence>
<dbReference type="InterPro" id="IPR011989">
    <property type="entry name" value="ARM-like"/>
</dbReference>
<dbReference type="InterPro" id="IPR037518">
    <property type="entry name" value="MPN"/>
</dbReference>
<dbReference type="OrthoDB" id="338531at2759"/>
<dbReference type="Proteomes" id="UP000252139">
    <property type="component" value="Unassembled WGS sequence"/>
</dbReference>
<feature type="compositionally biased region" description="Basic and acidic residues" evidence="5">
    <location>
        <begin position="109"/>
        <end position="120"/>
    </location>
</feature>
<dbReference type="SMART" id="SM00232">
    <property type="entry name" value="JAB_MPN"/>
    <property type="match status" value="1"/>
</dbReference>
<accession>A0A367K6J8</accession>
<feature type="domain" description="HTH myb-type" evidence="9">
    <location>
        <begin position="138"/>
        <end position="183"/>
    </location>
</feature>
<gene>
    <name evidence="10" type="ORF">CU097_012102</name>
</gene>
<feature type="domain" description="MPN" evidence="6">
    <location>
        <begin position="339"/>
        <end position="477"/>
    </location>
</feature>
<dbReference type="GO" id="GO:0016586">
    <property type="term" value="C:RSC-type complex"/>
    <property type="evidence" value="ECO:0007669"/>
    <property type="project" value="TreeGrafter"/>
</dbReference>
<dbReference type="SUPFAM" id="SSF46774">
    <property type="entry name" value="ARID-like"/>
    <property type="match status" value="1"/>
</dbReference>
<keyword evidence="2" id="KW-0805">Transcription regulation</keyword>
<evidence type="ECO:0000259" key="7">
    <source>
        <dbReference type="PROSITE" id="PS51011"/>
    </source>
</evidence>
<dbReference type="Gene3D" id="3.30.160.60">
    <property type="entry name" value="Classic Zinc Finger"/>
    <property type="match status" value="1"/>
</dbReference>
<feature type="compositionally biased region" description="Acidic residues" evidence="5">
    <location>
        <begin position="43"/>
        <end position="59"/>
    </location>
</feature>
<dbReference type="InterPro" id="IPR036431">
    <property type="entry name" value="ARID_dom_sf"/>
</dbReference>
<evidence type="ECO:0000313" key="11">
    <source>
        <dbReference type="Proteomes" id="UP000252139"/>
    </source>
</evidence>
<feature type="domain" description="SANT" evidence="8">
    <location>
        <begin position="138"/>
        <end position="183"/>
    </location>
</feature>
<comment type="caution">
    <text evidence="10">The sequence shown here is derived from an EMBL/GenBank/DDBJ whole genome shotgun (WGS) entry which is preliminary data.</text>
</comment>
<feature type="compositionally biased region" description="Basic and acidic residues" evidence="5">
    <location>
        <begin position="225"/>
        <end position="261"/>
    </location>
</feature>
<feature type="region of interest" description="Disordered" evidence="5">
    <location>
        <begin position="224"/>
        <end position="308"/>
    </location>
</feature>
<feature type="region of interest" description="Disordered" evidence="5">
    <location>
        <begin position="38"/>
        <end position="133"/>
    </location>
</feature>
<dbReference type="InterPro" id="IPR001005">
    <property type="entry name" value="SANT/Myb"/>
</dbReference>
<evidence type="ECO:0000259" key="6">
    <source>
        <dbReference type="PROSITE" id="PS50249"/>
    </source>
</evidence>
<feature type="compositionally biased region" description="Low complexity" evidence="5">
    <location>
        <begin position="1213"/>
        <end position="1227"/>
    </location>
</feature>
<keyword evidence="3" id="KW-0804">Transcription</keyword>
<dbReference type="PROSITE" id="PS51011">
    <property type="entry name" value="ARID"/>
    <property type="match status" value="1"/>
</dbReference>
<dbReference type="CDD" id="cd08067">
    <property type="entry name" value="MPN_2A_DUB"/>
    <property type="match status" value="1"/>
</dbReference>
<sequence>MKEPISKAQEEEMSSALIAQLLAEDALSQGHLDYYAEYSNDNQYEDMDDSYEDNSEDDFDPRKKGRVNNRKDVKRGRKRKIPSSSTTTSTTTNTVSESPKVENTNESTNDIKDDTEEKPANKKPRKPVPEGYNTGVYTELEEKNFIEGLELFGRDWTKLQAHVGTRDSNSIRSHAQKHFIKMFRDNIPLPAKVRETGEGYTLSGRPLDPNSAAARPYLKSMAVAKTDEEKTETGVEKQTKELTISDKKEKKERKPTPEKKVKSNTPSPSTSSSTKSVSDSTPYDATGRTSYSSAKLRKQRESINYGQITKDEDPLTMIKCEPFIGKPGSNTAGCQPFHITVQSNVLLAMDFHAHLMTTEIIGFLAGDWDKETMRITVREAYPCRSIETGRNDVNVEMDPTSAIETRQLIEERNLKVVGWYHSHPTFVPDPSLVDIENQRNYQVLCRDEQASSEPFVGAIVGPYDPNLPGSASVINWFHVSNTNSERPIPKRLIYELQENENISDEESERLFKLLEIYKDSPEKTILNEAWRQDTTESKLDKMIKSLGSRMPWVQKKLKESNEFTDVFLERVQQSLKACSSMVNLPDTIDRTPEYVKFIKDLKQFHDSKGTRLVAEPVLGGCRLDLYKIFRVVVAAGGFDEVTKNRGWKQVGNMFDLRSTCTNSAYILKGVYIRNLLGYEEEKVWNKTWNPPAELLGPHAHRASTLAGKAYRQTERKTRPKIKKPTTNTDTSAIINTIVNNHVTEKDRILFALQFGRESDVEWALNMIVQKSFECPEKIELNQTPLLLDIFTSMAETGLMHLATAYHAERLNSNILDIMSNDHGHHSNNRELGTVLKVLHILRNVSSVKEYTQMLAHNRSVNNVILQSLEIAIMMGHVEIGRHSIDILENIAPNIHLISKEDPFLVSLYKLVSSHDRYLVIGSIRTLSWLSVRPTNHACLINSPVLEPIVRLLMADDEELVGTVVEYTLQYAKMSSESRSEVLKICNHGIYAMLIALLLTKSKYFSARFVQQESNTLLPNATKSASNQGQSKVIPRVPDLTIYHNLDEPYRCLGWQVLKDKFEVAERTSVVSLDDIYLLYEARFGLEKALKMKDFYTVIKIAFTPALSPQSAHQTPYPSPTIEGLNVCGIQMKTSILQDRPQVACQWNGCLRLFTDTFTLQTHVLCHHMVSTEEEKEYYCQWASCQGYALTREAFISHLQSHFFTNDYSQCTSPELSSSPSTPSSSSSVETMDHVDSNESQGVALVVCHLLDLLSNDPEGAQHLKSFDKELNSVAESRPKLASRVWAIRSRY</sequence>
<dbReference type="GO" id="GO:0003677">
    <property type="term" value="F:DNA binding"/>
    <property type="evidence" value="ECO:0007669"/>
    <property type="project" value="InterPro"/>
</dbReference>
<evidence type="ECO:0000259" key="9">
    <source>
        <dbReference type="PROSITE" id="PS51294"/>
    </source>
</evidence>
<evidence type="ECO:0000256" key="4">
    <source>
        <dbReference type="ARBA" id="ARBA00023242"/>
    </source>
</evidence>
<dbReference type="Pfam" id="PF01388">
    <property type="entry name" value="ARID"/>
    <property type="match status" value="1"/>
</dbReference>